<evidence type="ECO:0000256" key="2">
    <source>
        <dbReference type="ARBA" id="ARBA00022553"/>
    </source>
</evidence>
<keyword evidence="8" id="KW-1185">Reference proteome</keyword>
<evidence type="ECO:0000313" key="8">
    <source>
        <dbReference type="Proteomes" id="UP000059188"/>
    </source>
</evidence>
<feature type="compositionally biased region" description="Basic and acidic residues" evidence="6">
    <location>
        <begin position="411"/>
        <end position="432"/>
    </location>
</feature>
<feature type="compositionally biased region" description="Polar residues" evidence="6">
    <location>
        <begin position="775"/>
        <end position="784"/>
    </location>
</feature>
<feature type="compositionally biased region" description="Basic and acidic residues" evidence="6">
    <location>
        <begin position="310"/>
        <end position="339"/>
    </location>
</feature>
<feature type="region of interest" description="Disordered" evidence="6">
    <location>
        <begin position="627"/>
        <end position="784"/>
    </location>
</feature>
<feature type="compositionally biased region" description="Basic and acidic residues" evidence="6">
    <location>
        <begin position="512"/>
        <end position="521"/>
    </location>
</feature>
<organism evidence="7 8">
    <name type="scientific">Thanatephorus cucumeris (strain AG1-IB / isolate 7/3/14)</name>
    <name type="common">Lettuce bottom rot fungus</name>
    <name type="synonym">Rhizoctonia solani</name>
    <dbReference type="NCBI Taxonomy" id="1108050"/>
    <lineage>
        <taxon>Eukaryota</taxon>
        <taxon>Fungi</taxon>
        <taxon>Dikarya</taxon>
        <taxon>Basidiomycota</taxon>
        <taxon>Agaricomycotina</taxon>
        <taxon>Agaricomycetes</taxon>
        <taxon>Cantharellales</taxon>
        <taxon>Ceratobasidiaceae</taxon>
        <taxon>Rhizoctonia</taxon>
        <taxon>Rhizoctonia solani AG-1</taxon>
    </lineage>
</organism>
<evidence type="ECO:0000256" key="4">
    <source>
        <dbReference type="ARBA" id="ARBA00023043"/>
    </source>
</evidence>
<keyword evidence="3" id="KW-0677">Repeat</keyword>
<name>A0A0B7FZY7_THACB</name>
<dbReference type="STRING" id="1108050.A0A0B7FZY7"/>
<dbReference type="PANTHER" id="PTHR15263:SF1">
    <property type="entry name" value="NF-KAPPA-B INHIBITOR-LIKE PROTEIN 1"/>
    <property type="match status" value="1"/>
</dbReference>
<sequence>MVQPIVEPAFRRGSFGMEASLKTAIPTSDAAQQFQEFLNRSERPAPSRRSSLRAVPEAFAPPPPPPPPPSSVLDSMRMGPHTASMRSPSPSPSPIVDMSAGTDTRKIHHSPIRSPPSLSSAPRRNSSQAEHFMRSSLSPPPSANKRAYSFAREQARKPTVHGGPIVPPSRTNSCPPDADMFQSVRSNSDGYNSASTSFMTEGSGSPTSSDSSQPSDVEDIHFPHTKTKAPEQASSLSLAAQLEMESRRLELVWQETEKQWKDKHGITLPRSQDMAFRRKIESGVTIKDESPIDKEWRDMWKSANSCWSESEARWRKEDSHKRTASRNDDAHFHTAHSDSRSMSIADDDKVMNAIMSHFEKEMEKRRQRAERKRLEEVEQAERKRREGESDIWRAALERESESRRSSAQGTPKDHHVEHSWLPDRLLRPDITRTRSSSVIVEPRPAFQRSRSGSVATIVDPLSSDAGVNPLPTNLGPPAVEHARVRRSRSNRESRESFELPLPEETPAQVQVEKQRSEEVRKNYIGAARQQLYTPATEAPRAQHAKSCDSAASDETEREVPRAKGHQRGHSTTSNGESHSPRPSLSPSISTRDVPPGVQQDASLSIVEEVLKLEREQAAIARRIQELKASADSTEASKAAAPLPVSAPVEQERERGREKNKELKVKVAEQPRAKSQTIRKHTDNEGAVFKAMQERSRKAEQPTPTSDLNRKPEPVVVVAPEARPAAAAPPQGEPSGRVHFMSNKPSAEDLPSPTPPRVRTPGPTRIHTPARVRTPSPRSGSPVNIASTSSFAATVAREVPVVHESTPPVHEAVAPSSSPRIHTIPSQPTLRPSGKSREAGLNGTNAERPKSGTMPTLNVPHVNISNSPVDAAHDQGVSPLGARTPRATNFDPDRTPRAQTGVVPDSNEKPGSPPLAPRVYINPHQARGRADNVPVEPPVRMEDSSRRRMDAAVGANVAAAAAETFDRAGGKKRSKEAEHRAQEERRAVEEQLAREQRRIEEERKAREEQRAEEARRREAAERREREERARYEQLKRENEERKRRWATDPSYERVSRAQQPTPQQPTREPSALEAWNLYESGWNTLSTSSSTQPIGFRDIPWPLLRAPTGPESITPQAVGAFILSPLHSQDKARKERLRTAMLRWHSDKFEGRWMARIEEEDRHKVKEAVGAVARSLTELMTKPDLY</sequence>
<feature type="region of interest" description="Disordered" evidence="6">
    <location>
        <begin position="38"/>
        <end position="240"/>
    </location>
</feature>
<keyword evidence="5" id="KW-0539">Nucleus</keyword>
<feature type="compositionally biased region" description="Basic and acidic residues" evidence="6">
    <location>
        <begin position="649"/>
        <end position="671"/>
    </location>
</feature>
<gene>
    <name evidence="7" type="primary">SPEN</name>
    <name evidence="7" type="ORF">RSOLAG1IB_05308</name>
</gene>
<feature type="compositionally biased region" description="Basic and acidic residues" evidence="6">
    <location>
        <begin position="938"/>
        <end position="949"/>
    </location>
</feature>
<feature type="compositionally biased region" description="Polar residues" evidence="6">
    <location>
        <begin position="814"/>
        <end position="829"/>
    </location>
</feature>
<keyword evidence="4" id="KW-0040">ANK repeat</keyword>
<dbReference type="Proteomes" id="UP000059188">
    <property type="component" value="Unassembled WGS sequence"/>
</dbReference>
<dbReference type="GO" id="GO:0043124">
    <property type="term" value="P:negative regulation of canonical NF-kappaB signal transduction"/>
    <property type="evidence" value="ECO:0007669"/>
    <property type="project" value="InterPro"/>
</dbReference>
<dbReference type="EMBL" id="LN679107">
    <property type="protein sequence ID" value="CEL63265.1"/>
    <property type="molecule type" value="Genomic_DNA"/>
</dbReference>
<feature type="compositionally biased region" description="Pro residues" evidence="6">
    <location>
        <begin position="59"/>
        <end position="70"/>
    </location>
</feature>
<evidence type="ECO:0000313" key="7">
    <source>
        <dbReference type="EMBL" id="CEL63265.1"/>
    </source>
</evidence>
<feature type="compositionally biased region" description="Low complexity" evidence="6">
    <location>
        <begin position="713"/>
        <end position="729"/>
    </location>
</feature>
<feature type="compositionally biased region" description="Low complexity" evidence="6">
    <location>
        <begin position="202"/>
        <end position="215"/>
    </location>
</feature>
<dbReference type="AlphaFoldDB" id="A0A0B7FZY7"/>
<feature type="compositionally biased region" description="Polar residues" evidence="6">
    <location>
        <begin position="569"/>
        <end position="590"/>
    </location>
</feature>
<feature type="compositionally biased region" description="Basic and acidic residues" evidence="6">
    <location>
        <begin position="372"/>
        <end position="404"/>
    </location>
</feature>
<keyword evidence="2" id="KW-0597">Phosphoprotein</keyword>
<accession>A0A0B7FZY7</accession>
<dbReference type="GO" id="GO:0005634">
    <property type="term" value="C:nucleus"/>
    <property type="evidence" value="ECO:0007669"/>
    <property type="project" value="UniProtKB-SubCell"/>
</dbReference>
<feature type="compositionally biased region" description="Basic and acidic residues" evidence="6">
    <location>
        <begin position="963"/>
        <end position="1054"/>
    </location>
</feature>
<feature type="compositionally biased region" description="Polar residues" evidence="6">
    <location>
        <begin position="183"/>
        <end position="200"/>
    </location>
</feature>
<dbReference type="PANTHER" id="PTHR15263">
    <property type="entry name" value="I-KAPPA-B-LIKE PROTEIN IKBL"/>
    <property type="match status" value="1"/>
</dbReference>
<evidence type="ECO:0000256" key="3">
    <source>
        <dbReference type="ARBA" id="ARBA00022737"/>
    </source>
</evidence>
<comment type="subcellular location">
    <subcellularLocation>
        <location evidence="1">Nucleus</location>
    </subcellularLocation>
</comment>
<feature type="compositionally biased region" description="Low complexity" evidence="6">
    <location>
        <begin position="950"/>
        <end position="961"/>
    </location>
</feature>
<feature type="compositionally biased region" description="Low complexity" evidence="6">
    <location>
        <begin position="115"/>
        <end position="127"/>
    </location>
</feature>
<dbReference type="OrthoDB" id="412109at2759"/>
<evidence type="ECO:0000256" key="5">
    <source>
        <dbReference type="ARBA" id="ARBA00023242"/>
    </source>
</evidence>
<feature type="region of interest" description="Disordered" evidence="6">
    <location>
        <begin position="801"/>
        <end position="1068"/>
    </location>
</feature>
<protein>
    <submittedName>
        <fullName evidence="7">Uncharacterized protein</fullName>
    </submittedName>
</protein>
<evidence type="ECO:0000256" key="1">
    <source>
        <dbReference type="ARBA" id="ARBA00004123"/>
    </source>
</evidence>
<reference evidence="7 8" key="1">
    <citation type="submission" date="2014-11" db="EMBL/GenBank/DDBJ databases">
        <authorList>
            <person name="Wibberg Daniel"/>
        </authorList>
    </citation>
    <scope>NUCLEOTIDE SEQUENCE [LARGE SCALE GENOMIC DNA]</scope>
    <source>
        <strain evidence="7">Rhizoctonia solani AG1-IB 7/3/14</strain>
    </source>
</reference>
<evidence type="ECO:0000256" key="6">
    <source>
        <dbReference type="SAM" id="MobiDB-lite"/>
    </source>
</evidence>
<proteinExistence type="predicted"/>
<dbReference type="InterPro" id="IPR038753">
    <property type="entry name" value="NFKBIL1"/>
</dbReference>
<feature type="region of interest" description="Disordered" evidence="6">
    <location>
        <begin position="308"/>
        <end position="600"/>
    </location>
</feature>